<sequence length="75" mass="8453">MALLRIQADLAIPTKLAEKTAVKEKLRELYALIKLAKSYSVKINEGLPSEEMTVMAQYHICHHDDGLPCEETVEI</sequence>
<organism evidence="1">
    <name type="scientific">viral metagenome</name>
    <dbReference type="NCBI Taxonomy" id="1070528"/>
    <lineage>
        <taxon>unclassified sequences</taxon>
        <taxon>metagenomes</taxon>
        <taxon>organismal metagenomes</taxon>
    </lineage>
</organism>
<reference evidence="1" key="1">
    <citation type="submission" date="2020-03" db="EMBL/GenBank/DDBJ databases">
        <title>The deep terrestrial virosphere.</title>
        <authorList>
            <person name="Holmfeldt K."/>
            <person name="Nilsson E."/>
            <person name="Simone D."/>
            <person name="Lopez-Fernandez M."/>
            <person name="Wu X."/>
            <person name="de Brujin I."/>
            <person name="Lundin D."/>
            <person name="Andersson A."/>
            <person name="Bertilsson S."/>
            <person name="Dopson M."/>
        </authorList>
    </citation>
    <scope>NUCLEOTIDE SEQUENCE</scope>
    <source>
        <strain evidence="1">MM415B03156</strain>
    </source>
</reference>
<proteinExistence type="predicted"/>
<evidence type="ECO:0000313" key="1">
    <source>
        <dbReference type="EMBL" id="QJA86612.1"/>
    </source>
</evidence>
<dbReference type="EMBL" id="MT142647">
    <property type="protein sequence ID" value="QJA86612.1"/>
    <property type="molecule type" value="Genomic_DNA"/>
</dbReference>
<name>A0A6M3KY52_9ZZZZ</name>
<dbReference type="AlphaFoldDB" id="A0A6M3KY52"/>
<protein>
    <submittedName>
        <fullName evidence="1">Uncharacterized protein</fullName>
    </submittedName>
</protein>
<gene>
    <name evidence="1" type="ORF">MM415B03156_0001</name>
</gene>
<accession>A0A6M3KY52</accession>